<name>A0A653CYE9_CALMS</name>
<dbReference type="PANTHER" id="PTHR12749:SF0">
    <property type="entry name" value="DNA EXCISION REPAIR PROTEIN ERCC-1"/>
    <property type="match status" value="1"/>
</dbReference>
<dbReference type="SUPFAM" id="SSF52980">
    <property type="entry name" value="Restriction endonuclease-like"/>
    <property type="match status" value="1"/>
</dbReference>
<dbReference type="FunFam" id="3.40.50.10130:FF:000001">
    <property type="entry name" value="DNA excision repair protein ERCC-1"/>
    <property type="match status" value="1"/>
</dbReference>
<dbReference type="InterPro" id="IPR010994">
    <property type="entry name" value="RuvA_2-like"/>
</dbReference>
<evidence type="ECO:0000256" key="6">
    <source>
        <dbReference type="ARBA" id="ARBA00023242"/>
    </source>
</evidence>
<evidence type="ECO:0000256" key="5">
    <source>
        <dbReference type="ARBA" id="ARBA00023204"/>
    </source>
</evidence>
<evidence type="ECO:0000256" key="3">
    <source>
        <dbReference type="ARBA" id="ARBA00022763"/>
    </source>
</evidence>
<keyword evidence="10" id="KW-1185">Reference proteome</keyword>
<keyword evidence="4" id="KW-0238">DNA-binding</keyword>
<protein>
    <recommendedName>
        <fullName evidence="8">ERCC1-like central domain-containing protein</fullName>
    </recommendedName>
</protein>
<dbReference type="AlphaFoldDB" id="A0A653CYE9"/>
<dbReference type="Pfam" id="PF14520">
    <property type="entry name" value="HHH_5"/>
    <property type="match status" value="1"/>
</dbReference>
<comment type="subcellular location">
    <subcellularLocation>
        <location evidence="1">Nucleus</location>
    </subcellularLocation>
</comment>
<evidence type="ECO:0000313" key="9">
    <source>
        <dbReference type="EMBL" id="VEN52327.1"/>
    </source>
</evidence>
<dbReference type="GO" id="GO:0006302">
    <property type="term" value="P:double-strand break repair"/>
    <property type="evidence" value="ECO:0007669"/>
    <property type="project" value="UniProtKB-ARBA"/>
</dbReference>
<evidence type="ECO:0000313" key="10">
    <source>
        <dbReference type="Proteomes" id="UP000410492"/>
    </source>
</evidence>
<evidence type="ECO:0000256" key="7">
    <source>
        <dbReference type="SAM" id="MobiDB-lite"/>
    </source>
</evidence>
<feature type="domain" description="ERCC1-like central" evidence="8">
    <location>
        <begin position="44"/>
        <end position="157"/>
    </location>
</feature>
<dbReference type="Proteomes" id="UP000410492">
    <property type="component" value="Unassembled WGS sequence"/>
</dbReference>
<dbReference type="GO" id="GO:0070522">
    <property type="term" value="C:ERCC4-ERCC1 complex"/>
    <property type="evidence" value="ECO:0007669"/>
    <property type="project" value="TreeGrafter"/>
</dbReference>
<dbReference type="SUPFAM" id="SSF47781">
    <property type="entry name" value="RuvA domain 2-like"/>
    <property type="match status" value="1"/>
</dbReference>
<dbReference type="EMBL" id="CAACVG010009174">
    <property type="protein sequence ID" value="VEN52327.1"/>
    <property type="molecule type" value="Genomic_DNA"/>
</dbReference>
<keyword evidence="3" id="KW-0227">DNA damage</keyword>
<organism evidence="9 10">
    <name type="scientific">Callosobruchus maculatus</name>
    <name type="common">Southern cowpea weevil</name>
    <name type="synonym">Pulse bruchid</name>
    <dbReference type="NCBI Taxonomy" id="64391"/>
    <lineage>
        <taxon>Eukaryota</taxon>
        <taxon>Metazoa</taxon>
        <taxon>Ecdysozoa</taxon>
        <taxon>Arthropoda</taxon>
        <taxon>Hexapoda</taxon>
        <taxon>Insecta</taxon>
        <taxon>Pterygota</taxon>
        <taxon>Neoptera</taxon>
        <taxon>Endopterygota</taxon>
        <taxon>Coleoptera</taxon>
        <taxon>Polyphaga</taxon>
        <taxon>Cucujiformia</taxon>
        <taxon>Chrysomeloidea</taxon>
        <taxon>Chrysomelidae</taxon>
        <taxon>Bruchinae</taxon>
        <taxon>Bruchini</taxon>
        <taxon>Callosobruchus</taxon>
    </lineage>
</organism>
<proteinExistence type="inferred from homology"/>
<dbReference type="GO" id="GO:0000110">
    <property type="term" value="C:nucleotide-excision repair factor 1 complex"/>
    <property type="evidence" value="ECO:0007669"/>
    <property type="project" value="TreeGrafter"/>
</dbReference>
<dbReference type="Gene3D" id="1.10.150.20">
    <property type="entry name" value="5' to 3' exonuclease, C-terminal subdomain"/>
    <property type="match status" value="1"/>
</dbReference>
<evidence type="ECO:0000259" key="8">
    <source>
        <dbReference type="Pfam" id="PF03834"/>
    </source>
</evidence>
<reference evidence="9 10" key="1">
    <citation type="submission" date="2019-01" db="EMBL/GenBank/DDBJ databases">
        <authorList>
            <person name="Sayadi A."/>
        </authorList>
    </citation>
    <scope>NUCLEOTIDE SEQUENCE [LARGE SCALE GENOMIC DNA]</scope>
</reference>
<dbReference type="InterPro" id="IPR047260">
    <property type="entry name" value="ERCC1-like_central_dom"/>
</dbReference>
<dbReference type="GO" id="GO:0070914">
    <property type="term" value="P:UV-damage excision repair"/>
    <property type="evidence" value="ECO:0007669"/>
    <property type="project" value="TreeGrafter"/>
</dbReference>
<evidence type="ECO:0000256" key="4">
    <source>
        <dbReference type="ARBA" id="ARBA00023125"/>
    </source>
</evidence>
<gene>
    <name evidence="9" type="ORF">CALMAC_LOCUS12507</name>
</gene>
<keyword evidence="6" id="KW-0539">Nucleus</keyword>
<evidence type="ECO:0000256" key="2">
    <source>
        <dbReference type="ARBA" id="ARBA00008283"/>
    </source>
</evidence>
<comment type="similarity">
    <text evidence="2">Belongs to the ERCC1/RAD10/SWI10 family.</text>
</comment>
<dbReference type="PANTHER" id="PTHR12749">
    <property type="entry name" value="EXCISION REPAIR CROSS-COMPLEMENTING 1 ERCC1"/>
    <property type="match status" value="1"/>
</dbReference>
<dbReference type="OrthoDB" id="10262814at2759"/>
<feature type="region of interest" description="Disordered" evidence="7">
    <location>
        <begin position="15"/>
        <end position="34"/>
    </location>
</feature>
<dbReference type="Pfam" id="PF03834">
    <property type="entry name" value="Rad10"/>
    <property type="match status" value="1"/>
</dbReference>
<dbReference type="CDD" id="cd22325">
    <property type="entry name" value="ERCC1_C-like"/>
    <property type="match status" value="1"/>
</dbReference>
<dbReference type="InterPro" id="IPR011335">
    <property type="entry name" value="Restrct_endonuc-II-like"/>
</dbReference>
<dbReference type="Gene3D" id="3.40.50.10130">
    <property type="match status" value="1"/>
</dbReference>
<accession>A0A653CYE9</accession>
<dbReference type="GO" id="GO:0003684">
    <property type="term" value="F:damaged DNA binding"/>
    <property type="evidence" value="ECO:0007669"/>
    <property type="project" value="InterPro"/>
</dbReference>
<dbReference type="GO" id="GO:0006312">
    <property type="term" value="P:mitotic recombination"/>
    <property type="evidence" value="ECO:0007669"/>
    <property type="project" value="TreeGrafter"/>
</dbReference>
<dbReference type="GO" id="GO:0003697">
    <property type="term" value="F:single-stranded DNA binding"/>
    <property type="evidence" value="ECO:0007669"/>
    <property type="project" value="TreeGrafter"/>
</dbReference>
<keyword evidence="5" id="KW-0234">DNA repair</keyword>
<dbReference type="NCBIfam" id="TIGR00597">
    <property type="entry name" value="rad10"/>
    <property type="match status" value="1"/>
</dbReference>
<sequence>MDEFLADIASEFSNNDLHEGTGSTSSETASDKSIKKNSSKTFSLLVNPKQRGNPLLQHICNVTWEFDDSIIPDYQMGKTTCALFLSLRYHNLNPDYIHDRLKQLHKLYLLRVLLVQVDIPDPHHVLKNLTRICILADLTLILAWSPEEAGKILETYKIYENKPADNIKEKGESSPYLRLIQALTSIRAVNKSDAMLLIDKFKTLKGIIKASEQQIEQLPGFGPRKAHKLYTCLHSKFCK</sequence>
<dbReference type="InterPro" id="IPR004579">
    <property type="entry name" value="ERCC1/RAD10/SWI10"/>
</dbReference>
<evidence type="ECO:0000256" key="1">
    <source>
        <dbReference type="ARBA" id="ARBA00004123"/>
    </source>
</evidence>